<keyword evidence="5" id="KW-1185">Reference proteome</keyword>
<dbReference type="GO" id="GO:0006270">
    <property type="term" value="P:DNA replication initiation"/>
    <property type="evidence" value="ECO:0007669"/>
    <property type="project" value="InterPro"/>
</dbReference>
<dbReference type="GO" id="GO:0043565">
    <property type="term" value="F:sequence-specific DNA binding"/>
    <property type="evidence" value="ECO:0007669"/>
    <property type="project" value="InterPro"/>
</dbReference>
<evidence type="ECO:0000259" key="3">
    <source>
        <dbReference type="SMART" id="SM01321"/>
    </source>
</evidence>
<dbReference type="Pfam" id="PF08299">
    <property type="entry name" value="Bac_DnaA_C"/>
    <property type="match status" value="1"/>
</dbReference>
<dbReference type="SUPFAM" id="SSF143422">
    <property type="entry name" value="Transposase IS200-like"/>
    <property type="match status" value="1"/>
</dbReference>
<protein>
    <submittedName>
        <fullName evidence="4">REP element-mobilizing transposase RayT</fullName>
    </submittedName>
</protein>
<dbReference type="OrthoDB" id="9788881at2"/>
<dbReference type="SMART" id="SM01321">
    <property type="entry name" value="Y1_Tnp"/>
    <property type="match status" value="1"/>
</dbReference>
<sequence>MARKQRIHYEGALYHVICRGNNREYIFDKEEDKKIYLETILRYKEKYKFKLYAYCIMDNHGHLLIEVGKVPLSKIMQGIQQVFTMKYNKKNGRTGHVFEQRYKAILCNKDEYLLSLIRYIHQNPMRAGIKEKLDYQWSSHRTYIEKNASRLVDYKYILSILSEDINKAIKKYAELIEEEIDKEEMTEEELNKGIRQDRQPKQHETKKLDHKYIKQKTCEYYGVEPNELSKKTRKQKIVNARKALILISKEFSDISNKELAKELHLAESTVSNILSDENNKKLTQIIKL</sequence>
<dbReference type="RefSeq" id="WP_079495450.1">
    <property type="nucleotide sequence ID" value="NZ_FUZT01000017.1"/>
</dbReference>
<dbReference type="SUPFAM" id="SSF48295">
    <property type="entry name" value="TrpR-like"/>
    <property type="match status" value="1"/>
</dbReference>
<dbReference type="GO" id="GO:0006313">
    <property type="term" value="P:DNA transposition"/>
    <property type="evidence" value="ECO:0007669"/>
    <property type="project" value="InterPro"/>
</dbReference>
<dbReference type="InterPro" id="IPR010921">
    <property type="entry name" value="Trp_repressor/repl_initiator"/>
</dbReference>
<dbReference type="InterPro" id="IPR013159">
    <property type="entry name" value="DnaA_C"/>
</dbReference>
<dbReference type="PANTHER" id="PTHR34322:SF2">
    <property type="entry name" value="TRANSPOSASE IS200-LIKE DOMAIN-CONTAINING PROTEIN"/>
    <property type="match status" value="1"/>
</dbReference>
<feature type="coiled-coil region" evidence="1">
    <location>
        <begin position="158"/>
        <end position="193"/>
    </location>
</feature>
<dbReference type="STRING" id="36842.SAMN02194393_04890"/>
<dbReference type="AlphaFoldDB" id="A0A1T5MKN9"/>
<dbReference type="InterPro" id="IPR002686">
    <property type="entry name" value="Transposase_17"/>
</dbReference>
<feature type="domain" description="Chromosomal replication initiator DnaA C-terminal" evidence="2">
    <location>
        <begin position="209"/>
        <end position="277"/>
    </location>
</feature>
<evidence type="ECO:0000256" key="1">
    <source>
        <dbReference type="SAM" id="Coils"/>
    </source>
</evidence>
<organism evidence="4 5">
    <name type="scientific">Maledivibacter halophilus</name>
    <dbReference type="NCBI Taxonomy" id="36842"/>
    <lineage>
        <taxon>Bacteria</taxon>
        <taxon>Bacillati</taxon>
        <taxon>Bacillota</taxon>
        <taxon>Clostridia</taxon>
        <taxon>Peptostreptococcales</taxon>
        <taxon>Caminicellaceae</taxon>
        <taxon>Maledivibacter</taxon>
    </lineage>
</organism>
<dbReference type="SMART" id="SM00760">
    <property type="entry name" value="Bac_DnaA_C"/>
    <property type="match status" value="1"/>
</dbReference>
<evidence type="ECO:0000313" key="5">
    <source>
        <dbReference type="Proteomes" id="UP000190285"/>
    </source>
</evidence>
<reference evidence="4 5" key="1">
    <citation type="submission" date="2017-02" db="EMBL/GenBank/DDBJ databases">
        <authorList>
            <person name="Peterson S.W."/>
        </authorList>
    </citation>
    <scope>NUCLEOTIDE SEQUENCE [LARGE SCALE GENOMIC DNA]</scope>
    <source>
        <strain evidence="4 5">M1</strain>
    </source>
</reference>
<dbReference type="GO" id="GO:0006275">
    <property type="term" value="P:regulation of DNA replication"/>
    <property type="evidence" value="ECO:0007669"/>
    <property type="project" value="InterPro"/>
</dbReference>
<dbReference type="InterPro" id="IPR036515">
    <property type="entry name" value="Transposase_17_sf"/>
</dbReference>
<dbReference type="Proteomes" id="UP000190285">
    <property type="component" value="Unassembled WGS sequence"/>
</dbReference>
<dbReference type="GO" id="GO:0004803">
    <property type="term" value="F:transposase activity"/>
    <property type="evidence" value="ECO:0007669"/>
    <property type="project" value="InterPro"/>
</dbReference>
<proteinExistence type="predicted"/>
<keyword evidence="1" id="KW-0175">Coiled coil</keyword>
<dbReference type="Pfam" id="PF01797">
    <property type="entry name" value="Y1_Tnp"/>
    <property type="match status" value="1"/>
</dbReference>
<name>A0A1T5MKN9_9FIRM</name>
<feature type="domain" description="Transposase IS200-like" evidence="3">
    <location>
        <begin position="9"/>
        <end position="123"/>
    </location>
</feature>
<dbReference type="EMBL" id="FUZT01000017">
    <property type="protein sequence ID" value="SKC88488.1"/>
    <property type="molecule type" value="Genomic_DNA"/>
</dbReference>
<gene>
    <name evidence="4" type="ORF">SAMN02194393_04890</name>
</gene>
<accession>A0A1T5MKN9</accession>
<dbReference type="GO" id="GO:0005524">
    <property type="term" value="F:ATP binding"/>
    <property type="evidence" value="ECO:0007669"/>
    <property type="project" value="InterPro"/>
</dbReference>
<dbReference type="PANTHER" id="PTHR34322">
    <property type="entry name" value="TRANSPOSASE, Y1_TNP DOMAIN-CONTAINING"/>
    <property type="match status" value="1"/>
</dbReference>
<evidence type="ECO:0000313" key="4">
    <source>
        <dbReference type="EMBL" id="SKC88488.1"/>
    </source>
</evidence>
<dbReference type="Gene3D" id="1.10.1750.10">
    <property type="match status" value="1"/>
</dbReference>
<evidence type="ECO:0000259" key="2">
    <source>
        <dbReference type="SMART" id="SM00760"/>
    </source>
</evidence>
<dbReference type="Gene3D" id="3.30.70.1290">
    <property type="entry name" value="Transposase IS200-like"/>
    <property type="match status" value="1"/>
</dbReference>